<feature type="non-terminal residue" evidence="11">
    <location>
        <position position="1079"/>
    </location>
</feature>
<dbReference type="EMBL" id="JAGSOG010000189">
    <property type="protein sequence ID" value="MBR7837229.1"/>
    <property type="molecule type" value="Genomic_DNA"/>
</dbReference>
<comment type="similarity">
    <text evidence="2">Belongs to the peptidase S41B family.</text>
</comment>
<accession>A0A941EZP1</accession>
<dbReference type="SMART" id="SM00245">
    <property type="entry name" value="TSPc"/>
    <property type="match status" value="1"/>
</dbReference>
<dbReference type="GO" id="GO:0005737">
    <property type="term" value="C:cytoplasm"/>
    <property type="evidence" value="ECO:0007669"/>
    <property type="project" value="UniProtKB-SubCell"/>
</dbReference>
<dbReference type="SUPFAM" id="SSF69304">
    <property type="entry name" value="Tricorn protease N-terminal domain"/>
    <property type="match status" value="2"/>
</dbReference>
<dbReference type="Pfam" id="PF03572">
    <property type="entry name" value="Peptidase_S41"/>
    <property type="match status" value="1"/>
</dbReference>
<dbReference type="InterPro" id="IPR028204">
    <property type="entry name" value="Tricorn_C1"/>
</dbReference>
<comment type="caution">
    <text evidence="11">The sequence shown here is derived from an EMBL/GenBank/DDBJ whole genome shotgun (WGS) entry which is preliminary data.</text>
</comment>
<keyword evidence="6" id="KW-0720">Serine protease</keyword>
<evidence type="ECO:0000256" key="6">
    <source>
        <dbReference type="ARBA" id="ARBA00022825"/>
    </source>
</evidence>
<reference evidence="11" key="1">
    <citation type="submission" date="2021-04" db="EMBL/GenBank/DDBJ databases">
        <title>Genome based classification of Actinospica acidithermotolerans sp. nov., an actinobacterium isolated from an Indonesian hot spring.</title>
        <authorList>
            <person name="Kusuma A.B."/>
            <person name="Putra K.E."/>
            <person name="Nafisah S."/>
            <person name="Loh J."/>
            <person name="Nouioui I."/>
            <person name="Goodfellow M."/>
        </authorList>
    </citation>
    <scope>NUCLEOTIDE SEQUENCE</scope>
    <source>
        <strain evidence="11">CSCA 57</strain>
    </source>
</reference>
<keyword evidence="12" id="KW-1185">Reference proteome</keyword>
<feature type="active site" description="Charge relay system" evidence="7">
    <location>
        <position position="749"/>
    </location>
</feature>
<dbReference type="InterPro" id="IPR036034">
    <property type="entry name" value="PDZ_sf"/>
</dbReference>
<sequence>MQSRTEHGPGYLRYPHLRGSLLTFAAEDDVWLAPLGADGSVGRAWRVTCDRIRVSNPRLSPDGRTLAWTSWLAPTPEVWSTAVDGGPALRLSWAGSEDTRVLGWMPDGSILGVSSYHQPFSRYTWAYSLPLDGSTATRLPWGPVSEAAITPEHTLLLTGTPAHEPAGWKRYRGGATGRLWLDGQRLLEGLDGHLAAPMLIGTGDALRVAFLSDHEGIGNLYSCRADGTDLRRHSDHDTFYARNAATDGERVVYQHAGDLYLLERLDAPSPRPLDIPLGGARTGRRPYQVPASANLGGFSCDVDGRASVVQVRGSLYWLTHHDGPARVLADTPGVHNRLPVLIGADRVAWVSDAEGEDEIALAPSPGHTPPEAAAEAARADRPRSPSIPMPRVLARGRIGRVIAFTASPDGSVFGVAASDGRLLLVAQADGAVSEVTRSSYGPLTGLAFSPDSKWLTWSQAVAHKSLRRIRLVEAARPEKVYDVTTGRFEDEGPCFTRDGHYLVFLSWRGFDPVHDVHTGDMSFPLGCRPYLVPLSVDVLAPFSIPVEGRAPDGTALHPVTSDGTVRVDPEALAERLLPFPVIASKYSDPAPVAGGVVWLRWPISGALGQTFANPEDLSGQPVLEYFDLDAGEAEVLAEDVEGYAVSGDGTALVYLSDGELSVLSLADPDRAFTVDLRRITHTVDPAAEWRQAYREAARVVRDQYWDPGMCGLDWDALTEQYEGLIARVASPDDFGDVLQELLGELGTSHAYVVASRLGEGPTRPQRPLGLLGVDVHRDERGRWLIDRVLTGESSDPRARAPLAAHGVRPGDEIVEVAGRTPDPVLGPLPLLAGTGGTTIELVLRTAADGSLRRIAVTPLSDERPVRYQDTVVQRRAKVRQLSEGRCGYLHIPDLGGSGWAQFNRDLRREFNYPALVLDVRGNAGGNVSQLVLDKLSRKVLAWDFTRGRRPARYPRDALRGPVVAIADEATSSDGDVIVAAFRELGLGPVVGQRTWGGVVGMTGRHTLVDGTQITVPRNAAWFPGGIGFGIENHGVDPDVAVVRGPLDWEAGRNTQLEAAVRVALDLLEEYPAAAEPPTS</sequence>
<evidence type="ECO:0000256" key="7">
    <source>
        <dbReference type="PIRSR" id="PIRSR036421-1"/>
    </source>
</evidence>
<evidence type="ECO:0000259" key="10">
    <source>
        <dbReference type="SMART" id="SM00245"/>
    </source>
</evidence>
<dbReference type="InterPro" id="IPR029045">
    <property type="entry name" value="ClpP/crotonase-like_dom_sf"/>
</dbReference>
<organism evidence="11 12">
    <name type="scientific">Actinospica durhamensis</name>
    <dbReference type="NCBI Taxonomy" id="1508375"/>
    <lineage>
        <taxon>Bacteria</taxon>
        <taxon>Bacillati</taxon>
        <taxon>Actinomycetota</taxon>
        <taxon>Actinomycetes</taxon>
        <taxon>Catenulisporales</taxon>
        <taxon>Actinospicaceae</taxon>
        <taxon>Actinospica</taxon>
    </lineage>
</organism>
<evidence type="ECO:0000256" key="2">
    <source>
        <dbReference type="ARBA" id="ARBA00008524"/>
    </source>
</evidence>
<feature type="region of interest" description="Disordered" evidence="9">
    <location>
        <begin position="359"/>
        <end position="390"/>
    </location>
</feature>
<evidence type="ECO:0000256" key="4">
    <source>
        <dbReference type="ARBA" id="ARBA00022670"/>
    </source>
</evidence>
<keyword evidence="4" id="KW-0645">Protease</keyword>
<feature type="domain" description="Tail specific protease" evidence="10">
    <location>
        <begin position="849"/>
        <end position="1042"/>
    </location>
</feature>
<dbReference type="Gene3D" id="3.90.226.10">
    <property type="entry name" value="2-enoyl-CoA Hydratase, Chain A, domain 1"/>
    <property type="match status" value="1"/>
</dbReference>
<dbReference type="InterPro" id="IPR029414">
    <property type="entry name" value="Tricorn_PDZ"/>
</dbReference>
<evidence type="ECO:0000313" key="11">
    <source>
        <dbReference type="EMBL" id="MBR7837229.1"/>
    </source>
</evidence>
<dbReference type="SUPFAM" id="SSF52096">
    <property type="entry name" value="ClpP/crotonase"/>
    <property type="match status" value="1"/>
</dbReference>
<evidence type="ECO:0000313" key="12">
    <source>
        <dbReference type="Proteomes" id="UP000675781"/>
    </source>
</evidence>
<dbReference type="Pfam" id="PF26550">
    <property type="entry name" value="Tricorn_2nd"/>
    <property type="match status" value="1"/>
</dbReference>
<evidence type="ECO:0000256" key="5">
    <source>
        <dbReference type="ARBA" id="ARBA00022801"/>
    </source>
</evidence>
<dbReference type="PANTHER" id="PTHR43253:SF1">
    <property type="entry name" value="TRICORN PROTEASE HOMOLOG 2-RELATED"/>
    <property type="match status" value="1"/>
</dbReference>
<keyword evidence="5" id="KW-0378">Hydrolase</keyword>
<dbReference type="SUPFAM" id="SSF50156">
    <property type="entry name" value="PDZ domain-like"/>
    <property type="match status" value="1"/>
</dbReference>
<dbReference type="InterPro" id="IPR012393">
    <property type="entry name" value="Tricorn_protease"/>
</dbReference>
<protein>
    <submittedName>
        <fullName evidence="11">PDZ domain-containing protein</fullName>
    </submittedName>
</protein>
<feature type="active site" description="Nucleophile" evidence="7">
    <location>
        <position position="972"/>
    </location>
</feature>
<dbReference type="InterPro" id="IPR005151">
    <property type="entry name" value="Tail-specific_protease"/>
</dbReference>
<dbReference type="PANTHER" id="PTHR43253">
    <property type="entry name" value="TRICORN PROTEASE HOMOLOG 2-RELATED"/>
    <property type="match status" value="1"/>
</dbReference>
<dbReference type="Gene3D" id="2.120.10.60">
    <property type="entry name" value="Tricorn protease N-terminal domain"/>
    <property type="match status" value="1"/>
</dbReference>
<dbReference type="Pfam" id="PF14685">
    <property type="entry name" value="PDZ_Tricorn"/>
    <property type="match status" value="1"/>
</dbReference>
<evidence type="ECO:0000256" key="3">
    <source>
        <dbReference type="ARBA" id="ARBA00022490"/>
    </source>
</evidence>
<name>A0A941EZP1_9ACTN</name>
<dbReference type="InterPro" id="IPR015943">
    <property type="entry name" value="WD40/YVTN_repeat-like_dom_sf"/>
</dbReference>
<dbReference type="AlphaFoldDB" id="A0A941EZP1"/>
<dbReference type="Gene3D" id="2.30.42.10">
    <property type="match status" value="1"/>
</dbReference>
<evidence type="ECO:0000256" key="8">
    <source>
        <dbReference type="PIRSR" id="PIRSR036421-3"/>
    </source>
</evidence>
<evidence type="ECO:0000256" key="1">
    <source>
        <dbReference type="ARBA" id="ARBA00004496"/>
    </source>
</evidence>
<keyword evidence="3" id="KW-0963">Cytoplasm</keyword>
<dbReference type="Pfam" id="PF14684">
    <property type="entry name" value="Tricorn_C1"/>
    <property type="match status" value="1"/>
</dbReference>
<evidence type="ECO:0000256" key="9">
    <source>
        <dbReference type="SAM" id="MobiDB-lite"/>
    </source>
</evidence>
<dbReference type="GO" id="GO:0008236">
    <property type="term" value="F:serine-type peptidase activity"/>
    <property type="evidence" value="ECO:0007669"/>
    <property type="project" value="UniProtKB-KW"/>
</dbReference>
<dbReference type="CDD" id="cd07562">
    <property type="entry name" value="Peptidase_S41_TRI"/>
    <property type="match status" value="1"/>
</dbReference>
<dbReference type="Gene3D" id="2.130.10.10">
    <property type="entry name" value="YVTN repeat-like/Quinoprotein amine dehydrogenase"/>
    <property type="match status" value="1"/>
</dbReference>
<dbReference type="Gene3D" id="3.30.750.44">
    <property type="match status" value="1"/>
</dbReference>
<dbReference type="GO" id="GO:0006508">
    <property type="term" value="P:proteolysis"/>
    <property type="evidence" value="ECO:0007669"/>
    <property type="project" value="UniProtKB-KW"/>
</dbReference>
<proteinExistence type="inferred from homology"/>
<feature type="site" description="Transition state stabilizer; via amide nitrogen" evidence="8">
    <location>
        <position position="973"/>
    </location>
</feature>
<comment type="subcellular location">
    <subcellularLocation>
        <location evidence="1">Cytoplasm</location>
    </subcellularLocation>
</comment>
<dbReference type="Pfam" id="PF26549">
    <property type="entry name" value="Tricorn_N"/>
    <property type="match status" value="1"/>
</dbReference>
<dbReference type="PIRSF" id="PIRSF036421">
    <property type="entry name" value="Tricorn_protease"/>
    <property type="match status" value="1"/>
</dbReference>
<feature type="active site" description="Charge relay system" evidence="7">
    <location>
        <position position="1031"/>
    </location>
</feature>
<dbReference type="Proteomes" id="UP000675781">
    <property type="component" value="Unassembled WGS sequence"/>
</dbReference>
<dbReference type="RefSeq" id="WP_212531696.1">
    <property type="nucleotide sequence ID" value="NZ_JAGSOG010000189.1"/>
</dbReference>
<gene>
    <name evidence="11" type="ORF">KDL01_28385</name>
</gene>